<comment type="caution">
    <text evidence="1">The sequence shown here is derived from an EMBL/GenBank/DDBJ whole genome shotgun (WGS) entry which is preliminary data.</text>
</comment>
<dbReference type="SUPFAM" id="SSF48371">
    <property type="entry name" value="ARM repeat"/>
    <property type="match status" value="1"/>
</dbReference>
<evidence type="ECO:0000313" key="1">
    <source>
        <dbReference type="EMBL" id="MBL6449918.1"/>
    </source>
</evidence>
<reference evidence="1" key="1">
    <citation type="submission" date="2021-01" db="EMBL/GenBank/DDBJ databases">
        <title>Fulvivirga kasyanovii gen. nov., sp nov., a novel member of the phylum Bacteroidetes isolated from seawater in a mussel farm.</title>
        <authorList>
            <person name="Zhao L.-H."/>
            <person name="Wang Z.-J."/>
        </authorList>
    </citation>
    <scope>NUCLEOTIDE SEQUENCE</scope>
    <source>
        <strain evidence="1">29W222</strain>
    </source>
</reference>
<dbReference type="InterPro" id="IPR014825">
    <property type="entry name" value="DNA_alkylation"/>
</dbReference>
<accession>A0A937G4L2</accession>
<dbReference type="AlphaFoldDB" id="A0A937G4L2"/>
<dbReference type="PANTHER" id="PTHR34070:SF1">
    <property type="entry name" value="DNA ALKYLATION REPAIR PROTEIN"/>
    <property type="match status" value="1"/>
</dbReference>
<organism evidence="1 2">
    <name type="scientific">Fulvivirga marina</name>
    <dbReference type="NCBI Taxonomy" id="2494733"/>
    <lineage>
        <taxon>Bacteria</taxon>
        <taxon>Pseudomonadati</taxon>
        <taxon>Bacteroidota</taxon>
        <taxon>Cytophagia</taxon>
        <taxon>Cytophagales</taxon>
        <taxon>Fulvivirgaceae</taxon>
        <taxon>Fulvivirga</taxon>
    </lineage>
</organism>
<dbReference type="Proteomes" id="UP000614216">
    <property type="component" value="Unassembled WGS sequence"/>
</dbReference>
<proteinExistence type="predicted"/>
<sequence>MTYAQKLREYFIPYADESQAMAMKKYLRGQFDFLGIQTPLRREVTRAFLKDFGLPPVSELHHTVVDLWELPERELQLVALDLCQRMSKRINESHITTLEYMLTHKQWWDTIDLTAANLAGKYFKNYPKKIPLYIPKWRDSEDFWLNRSAILFQLKYKEETNTSLLTECILKHINSKEFFLQKAIGWVLREYSKTNPEWVRAFIKNNQLAKLSIKEGIKYL</sequence>
<dbReference type="EMBL" id="JAEUGD010000067">
    <property type="protein sequence ID" value="MBL6449918.1"/>
    <property type="molecule type" value="Genomic_DNA"/>
</dbReference>
<name>A0A937G4L2_9BACT</name>
<gene>
    <name evidence="1" type="ORF">JMN32_26635</name>
</gene>
<dbReference type="Pfam" id="PF08713">
    <property type="entry name" value="DNA_alkylation"/>
    <property type="match status" value="1"/>
</dbReference>
<keyword evidence="2" id="KW-1185">Reference proteome</keyword>
<evidence type="ECO:0000313" key="2">
    <source>
        <dbReference type="Proteomes" id="UP000614216"/>
    </source>
</evidence>
<dbReference type="RefSeq" id="WP_202859451.1">
    <property type="nucleotide sequence ID" value="NZ_JAEUGD010000067.1"/>
</dbReference>
<dbReference type="Gene3D" id="1.20.1660.10">
    <property type="entry name" value="Hypothetical protein (EF3068)"/>
    <property type="match status" value="1"/>
</dbReference>
<dbReference type="CDD" id="cd07064">
    <property type="entry name" value="AlkD_like_1"/>
    <property type="match status" value="1"/>
</dbReference>
<dbReference type="Gene3D" id="1.25.40.290">
    <property type="entry name" value="ARM repeat domains"/>
    <property type="match status" value="1"/>
</dbReference>
<dbReference type="PANTHER" id="PTHR34070">
    <property type="entry name" value="ARMADILLO-TYPE FOLD"/>
    <property type="match status" value="1"/>
</dbReference>
<protein>
    <submittedName>
        <fullName evidence="1">DNA alkylation repair protein</fullName>
    </submittedName>
</protein>
<dbReference type="InterPro" id="IPR016024">
    <property type="entry name" value="ARM-type_fold"/>
</dbReference>